<reference evidence="1 2" key="1">
    <citation type="journal article" date="2019" name="Nat. Ecol. Evol.">
        <title>Megaphylogeny resolves global patterns of mushroom evolution.</title>
        <authorList>
            <person name="Varga T."/>
            <person name="Krizsan K."/>
            <person name="Foldi C."/>
            <person name="Dima B."/>
            <person name="Sanchez-Garcia M."/>
            <person name="Sanchez-Ramirez S."/>
            <person name="Szollosi G.J."/>
            <person name="Szarkandi J.G."/>
            <person name="Papp V."/>
            <person name="Albert L."/>
            <person name="Andreopoulos W."/>
            <person name="Angelini C."/>
            <person name="Antonin V."/>
            <person name="Barry K.W."/>
            <person name="Bougher N.L."/>
            <person name="Buchanan P."/>
            <person name="Buyck B."/>
            <person name="Bense V."/>
            <person name="Catcheside P."/>
            <person name="Chovatia M."/>
            <person name="Cooper J."/>
            <person name="Damon W."/>
            <person name="Desjardin D."/>
            <person name="Finy P."/>
            <person name="Geml J."/>
            <person name="Haridas S."/>
            <person name="Hughes K."/>
            <person name="Justo A."/>
            <person name="Karasinski D."/>
            <person name="Kautmanova I."/>
            <person name="Kiss B."/>
            <person name="Kocsube S."/>
            <person name="Kotiranta H."/>
            <person name="LaButti K.M."/>
            <person name="Lechner B.E."/>
            <person name="Liimatainen K."/>
            <person name="Lipzen A."/>
            <person name="Lukacs Z."/>
            <person name="Mihaltcheva S."/>
            <person name="Morgado L.N."/>
            <person name="Niskanen T."/>
            <person name="Noordeloos M.E."/>
            <person name="Ohm R.A."/>
            <person name="Ortiz-Santana B."/>
            <person name="Ovrebo C."/>
            <person name="Racz N."/>
            <person name="Riley R."/>
            <person name="Savchenko A."/>
            <person name="Shiryaev A."/>
            <person name="Soop K."/>
            <person name="Spirin V."/>
            <person name="Szebenyi C."/>
            <person name="Tomsovsky M."/>
            <person name="Tulloss R.E."/>
            <person name="Uehling J."/>
            <person name="Grigoriev I.V."/>
            <person name="Vagvolgyi C."/>
            <person name="Papp T."/>
            <person name="Martin F.M."/>
            <person name="Miettinen O."/>
            <person name="Hibbett D.S."/>
            <person name="Nagy L.G."/>
        </authorList>
    </citation>
    <scope>NUCLEOTIDE SEQUENCE [LARGE SCALE GENOMIC DNA]</scope>
    <source>
        <strain evidence="1 2">OMC1185</strain>
    </source>
</reference>
<dbReference type="AlphaFoldDB" id="A0A5C3N253"/>
<accession>A0A5C3N253</accession>
<keyword evidence="2" id="KW-1185">Reference proteome</keyword>
<dbReference type="EMBL" id="ML213514">
    <property type="protein sequence ID" value="TFK50148.1"/>
    <property type="molecule type" value="Genomic_DNA"/>
</dbReference>
<sequence length="148" mass="15753">MAANLLTLEQWTKANFTPLIESPANATEAYRHFFPMHPKITINGTGVTPGGYMSILGLEFGQEAGASVKFENVVVVPTTTGSEEAGSVGFFFTATIAQGTSSRSLSSSVNLVIEPDNSVQDSDKRRVTSMTQVILDNGTNPVKLLVKG</sequence>
<dbReference type="OrthoDB" id="3188871at2759"/>
<evidence type="ECO:0000313" key="1">
    <source>
        <dbReference type="EMBL" id="TFK50148.1"/>
    </source>
</evidence>
<dbReference type="Proteomes" id="UP000305948">
    <property type="component" value="Unassembled WGS sequence"/>
</dbReference>
<protein>
    <submittedName>
        <fullName evidence="1">Uncharacterized protein</fullName>
    </submittedName>
</protein>
<name>A0A5C3N253_9AGAM</name>
<proteinExistence type="predicted"/>
<evidence type="ECO:0000313" key="2">
    <source>
        <dbReference type="Proteomes" id="UP000305948"/>
    </source>
</evidence>
<organism evidence="1 2">
    <name type="scientific">Heliocybe sulcata</name>
    <dbReference type="NCBI Taxonomy" id="5364"/>
    <lineage>
        <taxon>Eukaryota</taxon>
        <taxon>Fungi</taxon>
        <taxon>Dikarya</taxon>
        <taxon>Basidiomycota</taxon>
        <taxon>Agaricomycotina</taxon>
        <taxon>Agaricomycetes</taxon>
        <taxon>Gloeophyllales</taxon>
        <taxon>Gloeophyllaceae</taxon>
        <taxon>Heliocybe</taxon>
    </lineage>
</organism>
<gene>
    <name evidence="1" type="ORF">OE88DRAFT_1809161</name>
</gene>